<dbReference type="OrthoDB" id="1116290at2"/>
<evidence type="ECO:0000259" key="1">
    <source>
        <dbReference type="PROSITE" id="PS50093"/>
    </source>
</evidence>
<gene>
    <name evidence="2" type="ORF">DDZ16_16720</name>
</gene>
<reference evidence="2 3" key="1">
    <citation type="submission" date="2018-05" db="EMBL/GenBank/DDBJ databases">
        <title>Marinilabilia rubrum sp. nov., isolated from saltern sediment.</title>
        <authorList>
            <person name="Zhang R."/>
        </authorList>
    </citation>
    <scope>NUCLEOTIDE SEQUENCE [LARGE SCALE GENOMIC DNA]</scope>
    <source>
        <strain evidence="2 3">WTE16</strain>
    </source>
</reference>
<accession>A0A2U2B5E6</accession>
<organism evidence="2 3">
    <name type="scientific">Marinilabilia rubra</name>
    <dbReference type="NCBI Taxonomy" id="2162893"/>
    <lineage>
        <taxon>Bacteria</taxon>
        <taxon>Pseudomonadati</taxon>
        <taxon>Bacteroidota</taxon>
        <taxon>Bacteroidia</taxon>
        <taxon>Marinilabiliales</taxon>
        <taxon>Marinilabiliaceae</taxon>
        <taxon>Marinilabilia</taxon>
    </lineage>
</organism>
<dbReference type="InterPro" id="IPR000601">
    <property type="entry name" value="PKD_dom"/>
</dbReference>
<name>A0A2U2B5E6_9BACT</name>
<feature type="domain" description="PKD" evidence="1">
    <location>
        <begin position="77"/>
        <end position="106"/>
    </location>
</feature>
<evidence type="ECO:0000313" key="2">
    <source>
        <dbReference type="EMBL" id="PWD98275.1"/>
    </source>
</evidence>
<proteinExistence type="predicted"/>
<protein>
    <recommendedName>
        <fullName evidence="1">PKD domain-containing protein</fullName>
    </recommendedName>
</protein>
<dbReference type="PROSITE" id="PS50093">
    <property type="entry name" value="PKD"/>
    <property type="match status" value="1"/>
</dbReference>
<evidence type="ECO:0000313" key="3">
    <source>
        <dbReference type="Proteomes" id="UP000244956"/>
    </source>
</evidence>
<dbReference type="InterPro" id="IPR035986">
    <property type="entry name" value="PKD_dom_sf"/>
</dbReference>
<dbReference type="EMBL" id="QEWP01000017">
    <property type="protein sequence ID" value="PWD98275.1"/>
    <property type="molecule type" value="Genomic_DNA"/>
</dbReference>
<dbReference type="AlphaFoldDB" id="A0A2U2B5E6"/>
<dbReference type="Proteomes" id="UP000244956">
    <property type="component" value="Unassembled WGS sequence"/>
</dbReference>
<dbReference type="RefSeq" id="WP_109265626.1">
    <property type="nucleotide sequence ID" value="NZ_QEWP01000017.1"/>
</dbReference>
<sequence>MKYLSKLLPVFIAIGLWNCEPTEVGVVEDYKMQNPEALNDLADDILIDVRELAPQIYEVEYVRGAGGEADDAIQFITWDFGNGETSDQDKDTVYYINPGDYAITFNGYTYDGELSEEVATVNAEDTLWCSIGQRILLDDFDSDAAYAGEWVNKNRNDTRLFDDYHVDGDAPYQFPEDNNVLLIGKAGGWWTEVAYDFDNEVFDFSYDGMWRKVAMRFYIPSTFEVPEGNFDFNIPESYLNLKIGLNDGSGRQEIEREIKLSELDQWVDVEFDFTDSSFDQIDPTQVESIWVMFTHAWDNDRGAGRDGTGVIMVDDIELIQKVPGCLP</sequence>
<keyword evidence="3" id="KW-1185">Reference proteome</keyword>
<comment type="caution">
    <text evidence="2">The sequence shown here is derived from an EMBL/GenBank/DDBJ whole genome shotgun (WGS) entry which is preliminary data.</text>
</comment>
<dbReference type="SUPFAM" id="SSF49299">
    <property type="entry name" value="PKD domain"/>
    <property type="match status" value="1"/>
</dbReference>